<evidence type="ECO:0000313" key="10">
    <source>
        <dbReference type="Proteomes" id="UP000246722"/>
    </source>
</evidence>
<keyword evidence="8" id="KW-0055">Arginine biosynthesis</keyword>
<dbReference type="EC" id="2.3.1.35" evidence="8"/>
<comment type="pathway">
    <text evidence="8">Amino-acid biosynthesis; L-arginine biosynthesis; L-ornithine and N-acetyl-L-glutamate from L-glutamate and N(2)-acetyl-L-ornithine (cyclic): step 1/1.</text>
</comment>
<dbReference type="RefSeq" id="WP_110126271.1">
    <property type="nucleotide sequence ID" value="NZ_QHLY01000007.1"/>
</dbReference>
<dbReference type="Gene3D" id="3.60.70.12">
    <property type="entry name" value="L-amino peptidase D-ALA esterase/amidase"/>
    <property type="match status" value="1"/>
</dbReference>
<dbReference type="PANTHER" id="PTHR23100:SF0">
    <property type="entry name" value="ARGININE BIOSYNTHESIS BIFUNCTIONAL PROTEIN ARGJ, MITOCHONDRIAL"/>
    <property type="match status" value="1"/>
</dbReference>
<dbReference type="EMBL" id="QHLY01000007">
    <property type="protein sequence ID" value="PXA70896.1"/>
    <property type="molecule type" value="Genomic_DNA"/>
</dbReference>
<comment type="function">
    <text evidence="8">Catalyzes two activities which are involved in the cyclic version of arginine biosynthesis: the synthesis of N-acetylglutamate from glutamate and acetyl-CoA as the acetyl donor, and of ornithine by transacetylation between N(2)-acetylornithine and glutamate.</text>
</comment>
<dbReference type="InterPro" id="IPR042195">
    <property type="entry name" value="ArgJ_beta_C"/>
</dbReference>
<reference evidence="9 10" key="1">
    <citation type="submission" date="2018-05" db="EMBL/GenBank/DDBJ databases">
        <title>Genetic diversity of glacier-inhabiting Cryobacterium bacteria in China and description of Cryobacterium mengkeensis sp. nov. and Arthrobacter glacialis sp. nov.</title>
        <authorList>
            <person name="Liu Q."/>
            <person name="Xin Y.-H."/>
        </authorList>
    </citation>
    <scope>NUCLEOTIDE SEQUENCE [LARGE SCALE GENOMIC DNA]</scope>
    <source>
        <strain evidence="9 10">SK-1</strain>
    </source>
</reference>
<gene>
    <name evidence="8" type="primary">argJ</name>
    <name evidence="9" type="ORF">CTB96_07495</name>
</gene>
<keyword evidence="8" id="KW-0028">Amino-acid biosynthesis</keyword>
<dbReference type="GO" id="GO:0006526">
    <property type="term" value="P:L-arginine biosynthetic process"/>
    <property type="evidence" value="ECO:0007669"/>
    <property type="project" value="UniProtKB-UniRule"/>
</dbReference>
<dbReference type="HAMAP" id="MF_01106">
    <property type="entry name" value="ArgJ"/>
    <property type="match status" value="1"/>
</dbReference>
<comment type="similarity">
    <text evidence="2 8">Belongs to the ArgJ family.</text>
</comment>
<feature type="active site" description="Nucleophile" evidence="8">
    <location>
        <position position="186"/>
    </location>
</feature>
<comment type="subcellular location">
    <subcellularLocation>
        <location evidence="1 8">Cytoplasm</location>
    </subcellularLocation>
</comment>
<organism evidence="9 10">
    <name type="scientific">Cryobacterium arcticum</name>
    <dbReference type="NCBI Taxonomy" id="670052"/>
    <lineage>
        <taxon>Bacteria</taxon>
        <taxon>Bacillati</taxon>
        <taxon>Actinomycetota</taxon>
        <taxon>Actinomycetes</taxon>
        <taxon>Micrococcales</taxon>
        <taxon>Microbacteriaceae</taxon>
        <taxon>Cryobacterium</taxon>
    </lineage>
</organism>
<comment type="subunit">
    <text evidence="3 8">Heterotetramer of two alpha and two beta chains.</text>
</comment>
<evidence type="ECO:0000256" key="8">
    <source>
        <dbReference type="HAMAP-Rule" id="MF_01106"/>
    </source>
</evidence>
<keyword evidence="4 8" id="KW-0963">Cytoplasm</keyword>
<evidence type="ECO:0000256" key="2">
    <source>
        <dbReference type="ARBA" id="ARBA00006774"/>
    </source>
</evidence>
<comment type="catalytic activity">
    <reaction evidence="8">
        <text>N(2)-acetyl-L-ornithine + L-glutamate = N-acetyl-L-glutamate + L-ornithine</text>
        <dbReference type="Rhea" id="RHEA:15349"/>
        <dbReference type="ChEBI" id="CHEBI:29985"/>
        <dbReference type="ChEBI" id="CHEBI:44337"/>
        <dbReference type="ChEBI" id="CHEBI:46911"/>
        <dbReference type="ChEBI" id="CHEBI:57805"/>
        <dbReference type="EC" id="2.3.1.35"/>
    </reaction>
</comment>
<dbReference type="NCBIfam" id="TIGR00120">
    <property type="entry name" value="ArgJ"/>
    <property type="match status" value="1"/>
</dbReference>
<feature type="chain" id="PRO_5023210359" description="Arginine biosynthesis bifunctional protein ArgJ alpha chain" evidence="8">
    <location>
        <begin position="1"/>
        <end position="185"/>
    </location>
</feature>
<evidence type="ECO:0000256" key="1">
    <source>
        <dbReference type="ARBA" id="ARBA00004496"/>
    </source>
</evidence>
<comment type="catalytic activity">
    <reaction evidence="8">
        <text>L-glutamate + acetyl-CoA = N-acetyl-L-glutamate + CoA + H(+)</text>
        <dbReference type="Rhea" id="RHEA:24292"/>
        <dbReference type="ChEBI" id="CHEBI:15378"/>
        <dbReference type="ChEBI" id="CHEBI:29985"/>
        <dbReference type="ChEBI" id="CHEBI:44337"/>
        <dbReference type="ChEBI" id="CHEBI:57287"/>
        <dbReference type="ChEBI" id="CHEBI:57288"/>
        <dbReference type="EC" id="2.3.1.1"/>
    </reaction>
</comment>
<dbReference type="SUPFAM" id="SSF56266">
    <property type="entry name" value="DmpA/ArgJ-like"/>
    <property type="match status" value="1"/>
</dbReference>
<evidence type="ECO:0000256" key="3">
    <source>
        <dbReference type="ARBA" id="ARBA00011475"/>
    </source>
</evidence>
<dbReference type="EC" id="2.3.1.1" evidence="8"/>
<dbReference type="GO" id="GO:0004358">
    <property type="term" value="F:L-glutamate N-acetyltransferase activity, acting on acetyl-L-ornithine as donor"/>
    <property type="evidence" value="ECO:0007669"/>
    <property type="project" value="UniProtKB-UniRule"/>
</dbReference>
<dbReference type="OrthoDB" id="9804242at2"/>
<feature type="chain" id="PRO_5023210361" description="Arginine biosynthesis bifunctional protein ArgJ beta chain" evidence="8">
    <location>
        <begin position="186"/>
        <end position="393"/>
    </location>
</feature>
<feature type="binding site" evidence="8">
    <location>
        <position position="266"/>
    </location>
    <ligand>
        <name>substrate</name>
    </ligand>
</feature>
<feature type="site" description="Cleavage; by autolysis" evidence="8">
    <location>
        <begin position="185"/>
        <end position="186"/>
    </location>
</feature>
<evidence type="ECO:0000256" key="7">
    <source>
        <dbReference type="ARBA" id="ARBA00023315"/>
    </source>
</evidence>
<feature type="binding site" evidence="8">
    <location>
        <position position="393"/>
    </location>
    <ligand>
        <name>substrate</name>
    </ligand>
</feature>
<proteinExistence type="inferred from homology"/>
<feature type="binding site" evidence="8">
    <location>
        <position position="152"/>
    </location>
    <ligand>
        <name>substrate</name>
    </ligand>
</feature>
<dbReference type="AlphaFoldDB" id="A0A317ZYB7"/>
<feature type="binding site" evidence="8">
    <location>
        <position position="388"/>
    </location>
    <ligand>
        <name>substrate</name>
    </ligand>
</feature>
<protein>
    <recommendedName>
        <fullName evidence="8">Arginine biosynthesis bifunctional protein ArgJ</fullName>
    </recommendedName>
    <domain>
        <recommendedName>
            <fullName evidence="8">Glutamate N-acetyltransferase</fullName>
            <ecNumber evidence="8">2.3.1.35</ecNumber>
        </recommendedName>
        <alternativeName>
            <fullName evidence="8">Ornithine acetyltransferase</fullName>
            <shortName evidence="8">OATase</shortName>
        </alternativeName>
        <alternativeName>
            <fullName evidence="8">Ornithine transacetylase</fullName>
        </alternativeName>
    </domain>
    <domain>
        <recommendedName>
            <fullName evidence="8">Amino-acid acetyltransferase</fullName>
            <ecNumber evidence="8">2.3.1.1</ecNumber>
        </recommendedName>
        <alternativeName>
            <fullName evidence="8">N-acetylglutamate synthase</fullName>
            <shortName evidence="8">AGSase</shortName>
        </alternativeName>
    </domain>
    <component>
        <recommendedName>
            <fullName evidence="8">Arginine biosynthesis bifunctional protein ArgJ alpha chain</fullName>
        </recommendedName>
    </component>
    <component>
        <recommendedName>
            <fullName evidence="8">Arginine biosynthesis bifunctional protein ArgJ beta chain</fullName>
        </recommendedName>
    </component>
</protein>
<sequence length="393" mass="39733">MSVTAPTGFAAAGVTAGLKKSGGLDLAIVSNLGPLANAATVFTSNRCKANPILWSQQVMSDGQVSAIVLNSGGANCYTGTIGFQTTHATAEAVADQLGVSAGDVLVCSTGLIGEQLDLGKLTAGVFDAGLALKSDTAISAEAGLAAAQAIMTTDTKPKQAVQVSPAGWTIGGMAKGAGMLAPGLATMLVVITTDAVLTSAQLDAALREATRVTFDRLDSDGCMSTNDTVSLLASGASGVEADPAAFAAALTELCRDLTLQLQGDAEGASHDVAISVRNAAAESEAVTVARAVSRSNLFKAAIYGNDPNWGRVLAAVGTISEADAAFDPYNIDVAINGIQVCTAGEPDQPRDLVDLTPRAVSVVIDLHAGTAGATIWTNDLTHDYVEENSAYSS</sequence>
<feature type="site" description="Involved in the stabilization of negative charge on the oxyanion by the formation of the oxyanion hole" evidence="8">
    <location>
        <position position="110"/>
    </location>
</feature>
<dbReference type="GO" id="GO:0004042">
    <property type="term" value="F:L-glutamate N-acetyltransferase activity"/>
    <property type="evidence" value="ECO:0007669"/>
    <property type="project" value="UniProtKB-UniRule"/>
</dbReference>
<dbReference type="CDD" id="cd02152">
    <property type="entry name" value="OAT"/>
    <property type="match status" value="1"/>
</dbReference>
<dbReference type="UniPathway" id="UPA00068">
    <property type="reaction ID" value="UER00106"/>
</dbReference>
<dbReference type="Gene3D" id="3.10.20.340">
    <property type="entry name" value="ArgJ beta chain, C-terminal domain"/>
    <property type="match status" value="1"/>
</dbReference>
<dbReference type="NCBIfam" id="NF003802">
    <property type="entry name" value="PRK05388.1"/>
    <property type="match status" value="1"/>
</dbReference>
<comment type="caution">
    <text evidence="9">The sequence shown here is derived from an EMBL/GenBank/DDBJ whole genome shotgun (WGS) entry which is preliminary data.</text>
</comment>
<keyword evidence="5 8" id="KW-0808">Transferase</keyword>
<dbReference type="PANTHER" id="PTHR23100">
    <property type="entry name" value="ARGININE BIOSYNTHESIS BIFUNCTIONAL PROTEIN ARGJ"/>
    <property type="match status" value="1"/>
</dbReference>
<comment type="pathway">
    <text evidence="8">Amino-acid biosynthesis; L-arginine biosynthesis; N(2)-acetyl-L-ornithine from L-glutamate: step 1/4.</text>
</comment>
<dbReference type="GO" id="GO:0006592">
    <property type="term" value="P:ornithine biosynthetic process"/>
    <property type="evidence" value="ECO:0007669"/>
    <property type="project" value="TreeGrafter"/>
</dbReference>
<accession>A0A317ZYB7</accession>
<keyword evidence="10" id="KW-1185">Reference proteome</keyword>
<name>A0A317ZYB7_9MICO</name>
<evidence type="ECO:0000256" key="5">
    <source>
        <dbReference type="ARBA" id="ARBA00022679"/>
    </source>
</evidence>
<feature type="site" description="Involved in the stabilization of negative charge on the oxyanion by the formation of the oxyanion hole" evidence="8">
    <location>
        <position position="109"/>
    </location>
</feature>
<dbReference type="InterPro" id="IPR016117">
    <property type="entry name" value="ArgJ-like_dom_sf"/>
</dbReference>
<dbReference type="InterPro" id="IPR002813">
    <property type="entry name" value="Arg_biosynth_ArgJ"/>
</dbReference>
<keyword evidence="6 8" id="KW-0068">Autocatalytic cleavage</keyword>
<evidence type="ECO:0000313" key="9">
    <source>
        <dbReference type="EMBL" id="PXA70896.1"/>
    </source>
</evidence>
<dbReference type="FunFam" id="3.10.20.340:FF:000003">
    <property type="entry name" value="Arginine biosynthesis bifunctional protein ArgJ"/>
    <property type="match status" value="1"/>
</dbReference>
<feature type="binding site" evidence="8">
    <location>
        <position position="175"/>
    </location>
    <ligand>
        <name>substrate</name>
    </ligand>
</feature>
<dbReference type="Proteomes" id="UP000246722">
    <property type="component" value="Unassembled WGS sequence"/>
</dbReference>
<evidence type="ECO:0000256" key="6">
    <source>
        <dbReference type="ARBA" id="ARBA00022813"/>
    </source>
</evidence>
<keyword evidence="7 8" id="KW-0012">Acyltransferase</keyword>
<dbReference type="Pfam" id="PF01960">
    <property type="entry name" value="ArgJ"/>
    <property type="match status" value="1"/>
</dbReference>
<keyword evidence="8" id="KW-0511">Multifunctional enzyme</keyword>
<evidence type="ECO:0000256" key="4">
    <source>
        <dbReference type="ARBA" id="ARBA00022490"/>
    </source>
</evidence>
<feature type="binding site" evidence="8">
    <location>
        <position position="186"/>
    </location>
    <ligand>
        <name>substrate</name>
    </ligand>
</feature>
<dbReference type="GO" id="GO:0005737">
    <property type="term" value="C:cytoplasm"/>
    <property type="evidence" value="ECO:0007669"/>
    <property type="project" value="UniProtKB-SubCell"/>
</dbReference>